<dbReference type="FunFam" id="2.70.170.10:FF:000028">
    <property type="entry name" value="AcetylCholine Receptor"/>
    <property type="match status" value="1"/>
</dbReference>
<dbReference type="Pfam" id="PF02932">
    <property type="entry name" value="Neur_chan_memb"/>
    <property type="match status" value="2"/>
</dbReference>
<dbReference type="PANTHER" id="PTHR18945">
    <property type="entry name" value="NEUROTRANSMITTER GATED ION CHANNEL"/>
    <property type="match status" value="1"/>
</dbReference>
<keyword evidence="8" id="KW-0675">Receptor</keyword>
<feature type="domain" description="Neurotransmitter-gated ion-channel transmembrane" evidence="7">
    <location>
        <begin position="531"/>
        <end position="615"/>
    </location>
</feature>
<organism evidence="8 9">
    <name type="scientific">Acropora cervicornis</name>
    <name type="common">Staghorn coral</name>
    <dbReference type="NCBI Taxonomy" id="6130"/>
    <lineage>
        <taxon>Eukaryota</taxon>
        <taxon>Metazoa</taxon>
        <taxon>Cnidaria</taxon>
        <taxon>Anthozoa</taxon>
        <taxon>Hexacorallia</taxon>
        <taxon>Scleractinia</taxon>
        <taxon>Astrocoeniina</taxon>
        <taxon>Acroporidae</taxon>
        <taxon>Acropora</taxon>
    </lineage>
</organism>
<keyword evidence="3 5" id="KW-1133">Transmembrane helix</keyword>
<feature type="transmembrane region" description="Helical" evidence="5">
    <location>
        <begin position="207"/>
        <end position="228"/>
    </location>
</feature>
<feature type="transmembrane region" description="Helical" evidence="5">
    <location>
        <begin position="691"/>
        <end position="710"/>
    </location>
</feature>
<dbReference type="EMBL" id="JARQWQ010000054">
    <property type="protein sequence ID" value="KAK2556723.1"/>
    <property type="molecule type" value="Genomic_DNA"/>
</dbReference>
<dbReference type="InterPro" id="IPR038050">
    <property type="entry name" value="Neuro_actylchol_rec"/>
</dbReference>
<feature type="non-terminal residue" evidence="8">
    <location>
        <position position="712"/>
    </location>
</feature>
<evidence type="ECO:0000256" key="2">
    <source>
        <dbReference type="ARBA" id="ARBA00022692"/>
    </source>
</evidence>
<dbReference type="SUPFAM" id="SSF63712">
    <property type="entry name" value="Nicotinic receptor ligand binding domain-like"/>
    <property type="match status" value="2"/>
</dbReference>
<feature type="transmembrane region" description="Helical" evidence="5">
    <location>
        <begin position="556"/>
        <end position="577"/>
    </location>
</feature>
<accession>A0AAD9Q8S0</accession>
<feature type="transmembrane region" description="Helical" evidence="5">
    <location>
        <begin position="176"/>
        <end position="201"/>
    </location>
</feature>
<dbReference type="AlphaFoldDB" id="A0AAD9Q8S0"/>
<feature type="transmembrane region" description="Helical" evidence="5">
    <location>
        <begin position="240"/>
        <end position="264"/>
    </location>
</feature>
<reference evidence="8" key="2">
    <citation type="journal article" date="2023" name="Science">
        <title>Genomic signatures of disease resistance in endangered staghorn corals.</title>
        <authorList>
            <person name="Vollmer S.V."/>
            <person name="Selwyn J.D."/>
            <person name="Despard B.A."/>
            <person name="Roesel C.L."/>
        </authorList>
    </citation>
    <scope>NUCLEOTIDE SEQUENCE</scope>
    <source>
        <strain evidence="8">K2</strain>
    </source>
</reference>
<evidence type="ECO:0000256" key="1">
    <source>
        <dbReference type="ARBA" id="ARBA00004141"/>
    </source>
</evidence>
<dbReference type="GO" id="GO:0004888">
    <property type="term" value="F:transmembrane signaling receptor activity"/>
    <property type="evidence" value="ECO:0007669"/>
    <property type="project" value="InterPro"/>
</dbReference>
<feature type="domain" description="Neurotransmitter-gated ion-channel ligand-binding" evidence="6">
    <location>
        <begin position="363"/>
        <end position="523"/>
    </location>
</feature>
<keyword evidence="4 5" id="KW-0472">Membrane</keyword>
<feature type="transmembrane region" description="Helical" evidence="5">
    <location>
        <begin position="345"/>
        <end position="363"/>
    </location>
</feature>
<feature type="transmembrane region" description="Helical" evidence="5">
    <location>
        <begin position="589"/>
        <end position="612"/>
    </location>
</feature>
<evidence type="ECO:0000259" key="6">
    <source>
        <dbReference type="Pfam" id="PF02931"/>
    </source>
</evidence>
<dbReference type="Proteomes" id="UP001249851">
    <property type="component" value="Unassembled WGS sequence"/>
</dbReference>
<reference evidence="8" key="1">
    <citation type="journal article" date="2023" name="G3 (Bethesda)">
        <title>Whole genome assembly and annotation of the endangered Caribbean coral Acropora cervicornis.</title>
        <authorList>
            <person name="Selwyn J.D."/>
            <person name="Vollmer S.V."/>
        </authorList>
    </citation>
    <scope>NUCLEOTIDE SEQUENCE</scope>
    <source>
        <strain evidence="8">K2</strain>
    </source>
</reference>
<dbReference type="CDD" id="cd19051">
    <property type="entry name" value="LGIC_TM_cation"/>
    <property type="match status" value="2"/>
</dbReference>
<dbReference type="Pfam" id="PF02931">
    <property type="entry name" value="Neur_chan_LBD"/>
    <property type="match status" value="2"/>
</dbReference>
<dbReference type="GO" id="GO:0005230">
    <property type="term" value="F:extracellular ligand-gated monoatomic ion channel activity"/>
    <property type="evidence" value="ECO:0007669"/>
    <property type="project" value="InterPro"/>
</dbReference>
<name>A0AAD9Q8S0_ACRCE</name>
<protein>
    <submittedName>
        <fullName evidence="8">Neuronal acetylcholine receptor subunit alpha-10</fullName>
    </submittedName>
</protein>
<dbReference type="InterPro" id="IPR006201">
    <property type="entry name" value="Neur_channel"/>
</dbReference>
<feature type="domain" description="Neurotransmitter-gated ion-channel ligand-binding" evidence="6">
    <location>
        <begin position="17"/>
        <end position="136"/>
    </location>
</feature>
<sequence>RKKSVCPLSACSKNHVQSISNDTQEQLLVLDTWVIQKWNNEFLMWNASKYGDTDSVNFAPEEIWVPDIALYNNGDDKINLAGGLNKFVTDVSVRSNGACRWSGPATFKVNCEMKINQWPFDQQLCQLSFGSFSYGESGNWRINEILPKVSVTDHGNCCRDKFSEVVYSIRMKRKSLFYTFYLTIPCIILTTIALSSFLIHVESGERVGFVTTVLLSFTVFLLMIPSFLPITSDGVPVLGVLLEGSMIVITLVLFANIFSVWVYFREGTPPTWVCKINRFFGRRQKAQKVSATRGVLAGVGLQPTLQMCSIEITEPNEKRTPEHKEEGDETPSNIWQAVSTKLDRAFFVLFVAICAIAYAIYFSEAQWINEFLQWNTSGYEGIDRVHFSPNEIWVPDIALYNNGDDQIKLAGGPGKFVTDVAVKHDGLNTWSGPATFKANCDMQVDMWPFDEQNCSLAFGSFTYGENLLRIKTFKAKKQLTNRFVESGNWNITNIHFEVTETNHGECCRFNFSEAVLTVQMKRKSLYYTFYLMIPCIILTILAMSSFLIHVESGERIGFVTTVLLSMTVFLLMIPSFLPVTSDGVPVLGVLLQGTMIIITLVLFANIFTQWIYYREGSPPGWLQSLCWLCGRRKGKAEVESHHPSLVKSAATMEGIEMMESNRGTPVPDAHEKKTERKTYTWQKVSIKMDRLFFLFFVVISIIAYSLYVGASV</sequence>
<dbReference type="InterPro" id="IPR006202">
    <property type="entry name" value="Neur_chan_lig-bd"/>
</dbReference>
<evidence type="ECO:0000313" key="9">
    <source>
        <dbReference type="Proteomes" id="UP001249851"/>
    </source>
</evidence>
<evidence type="ECO:0000256" key="4">
    <source>
        <dbReference type="ARBA" id="ARBA00023136"/>
    </source>
</evidence>
<keyword evidence="2 5" id="KW-0812">Transmembrane</keyword>
<comment type="caution">
    <text evidence="8">The sequence shown here is derived from an EMBL/GenBank/DDBJ whole genome shotgun (WGS) entry which is preliminary data.</text>
</comment>
<gene>
    <name evidence="8" type="ORF">P5673_021279</name>
</gene>
<dbReference type="GO" id="GO:0016020">
    <property type="term" value="C:membrane"/>
    <property type="evidence" value="ECO:0007669"/>
    <property type="project" value="UniProtKB-SubCell"/>
</dbReference>
<dbReference type="InterPro" id="IPR006029">
    <property type="entry name" value="Neurotrans-gated_channel_TM"/>
</dbReference>
<dbReference type="PRINTS" id="PR00252">
    <property type="entry name" value="NRIONCHANNEL"/>
</dbReference>
<evidence type="ECO:0000259" key="7">
    <source>
        <dbReference type="Pfam" id="PF02932"/>
    </source>
</evidence>
<comment type="subcellular location">
    <subcellularLocation>
        <location evidence="1">Membrane</location>
        <topology evidence="1">Multi-pass membrane protein</topology>
    </subcellularLocation>
</comment>
<dbReference type="InterPro" id="IPR036719">
    <property type="entry name" value="Neuro-gated_channel_TM_sf"/>
</dbReference>
<dbReference type="Gene3D" id="2.70.170.10">
    <property type="entry name" value="Neurotransmitter-gated ion-channel ligand-binding domain"/>
    <property type="match status" value="2"/>
</dbReference>
<dbReference type="Gene3D" id="1.20.58.390">
    <property type="entry name" value="Neurotransmitter-gated ion-channel transmembrane domain"/>
    <property type="match status" value="2"/>
</dbReference>
<dbReference type="SUPFAM" id="SSF90112">
    <property type="entry name" value="Neurotransmitter-gated ion-channel transmembrane pore"/>
    <property type="match status" value="2"/>
</dbReference>
<dbReference type="InterPro" id="IPR036734">
    <property type="entry name" value="Neur_chan_lig-bd_sf"/>
</dbReference>
<feature type="domain" description="Neurotransmitter-gated ion-channel transmembrane" evidence="7">
    <location>
        <begin position="183"/>
        <end position="266"/>
    </location>
</feature>
<evidence type="ECO:0000313" key="8">
    <source>
        <dbReference type="EMBL" id="KAK2556723.1"/>
    </source>
</evidence>
<evidence type="ECO:0000256" key="5">
    <source>
        <dbReference type="SAM" id="Phobius"/>
    </source>
</evidence>
<keyword evidence="9" id="KW-1185">Reference proteome</keyword>
<evidence type="ECO:0000256" key="3">
    <source>
        <dbReference type="ARBA" id="ARBA00022989"/>
    </source>
</evidence>
<proteinExistence type="predicted"/>
<feature type="transmembrane region" description="Helical" evidence="5">
    <location>
        <begin position="529"/>
        <end position="550"/>
    </location>
</feature>